<organism evidence="1 2">
    <name type="scientific">Streptomyces tauricus</name>
    <dbReference type="NCBI Taxonomy" id="68274"/>
    <lineage>
        <taxon>Bacteria</taxon>
        <taxon>Bacillati</taxon>
        <taxon>Actinomycetota</taxon>
        <taxon>Actinomycetes</taxon>
        <taxon>Kitasatosporales</taxon>
        <taxon>Streptomycetaceae</taxon>
        <taxon>Streptomyces</taxon>
        <taxon>Streptomyces aurantiacus group</taxon>
    </lineage>
</organism>
<name>A0ABZ1JHT5_9ACTN</name>
<evidence type="ECO:0000313" key="1">
    <source>
        <dbReference type="EMBL" id="WTP51171.1"/>
    </source>
</evidence>
<evidence type="ECO:0000313" key="2">
    <source>
        <dbReference type="Proteomes" id="UP001432166"/>
    </source>
</evidence>
<sequence length="62" mass="6698">MNISTTATTVATPENELTSLLAAWDDTHSGASDDLEWRHLLDEMAHPRTTQAFNRLAASAGS</sequence>
<proteinExistence type="predicted"/>
<reference evidence="1" key="1">
    <citation type="submission" date="2022-10" db="EMBL/GenBank/DDBJ databases">
        <title>The complete genomes of actinobacterial strains from the NBC collection.</title>
        <authorList>
            <person name="Joergensen T.S."/>
            <person name="Alvarez Arevalo M."/>
            <person name="Sterndorff E.B."/>
            <person name="Faurdal D."/>
            <person name="Vuksanovic O."/>
            <person name="Mourched A.-S."/>
            <person name="Charusanti P."/>
            <person name="Shaw S."/>
            <person name="Blin K."/>
            <person name="Weber T."/>
        </authorList>
    </citation>
    <scope>NUCLEOTIDE SEQUENCE</scope>
    <source>
        <strain evidence="1">NBC_00189</strain>
    </source>
</reference>
<gene>
    <name evidence="1" type="ORF">OG288_24405</name>
</gene>
<dbReference type="RefSeq" id="WP_189778689.1">
    <property type="nucleotide sequence ID" value="NZ_BMVY01000038.1"/>
</dbReference>
<keyword evidence="2" id="KW-1185">Reference proteome</keyword>
<accession>A0ABZ1JHT5</accession>
<dbReference type="EMBL" id="CP108133">
    <property type="protein sequence ID" value="WTP51171.1"/>
    <property type="molecule type" value="Genomic_DNA"/>
</dbReference>
<dbReference type="Proteomes" id="UP001432166">
    <property type="component" value="Chromosome"/>
</dbReference>
<protein>
    <submittedName>
        <fullName evidence="1">Uncharacterized protein</fullName>
    </submittedName>
</protein>